<evidence type="ECO:0000313" key="2">
    <source>
        <dbReference type="Proteomes" id="UP000026961"/>
    </source>
</evidence>
<organism evidence="1">
    <name type="scientific">Oryza glumipatula</name>
    <dbReference type="NCBI Taxonomy" id="40148"/>
    <lineage>
        <taxon>Eukaryota</taxon>
        <taxon>Viridiplantae</taxon>
        <taxon>Streptophyta</taxon>
        <taxon>Embryophyta</taxon>
        <taxon>Tracheophyta</taxon>
        <taxon>Spermatophyta</taxon>
        <taxon>Magnoliopsida</taxon>
        <taxon>Liliopsida</taxon>
        <taxon>Poales</taxon>
        <taxon>Poaceae</taxon>
        <taxon>BOP clade</taxon>
        <taxon>Oryzoideae</taxon>
        <taxon>Oryzeae</taxon>
        <taxon>Oryzinae</taxon>
        <taxon>Oryza</taxon>
    </lineage>
</organism>
<protein>
    <submittedName>
        <fullName evidence="1">Uncharacterized protein</fullName>
    </submittedName>
</protein>
<proteinExistence type="predicted"/>
<accession>A0A0E0AIG6</accession>
<dbReference type="EnsemblPlants" id="OGLUM07G10310.2">
    <property type="protein sequence ID" value="OGLUM07G10310.2"/>
    <property type="gene ID" value="OGLUM07G10310"/>
</dbReference>
<reference evidence="1" key="1">
    <citation type="submission" date="2015-04" db="UniProtKB">
        <authorList>
            <consortium name="EnsemblPlants"/>
        </authorList>
    </citation>
    <scope>IDENTIFICATION</scope>
</reference>
<dbReference type="Proteomes" id="UP000026961">
    <property type="component" value="Chromosome 7"/>
</dbReference>
<evidence type="ECO:0000313" key="1">
    <source>
        <dbReference type="EnsemblPlants" id="OGLUM07G10310.2"/>
    </source>
</evidence>
<sequence>MMGGTEVGWQTGRWGDDLDDGDTCGLGAIAIFSPGLDNMSVLLAVRPAGEEGFKLWTKVHRGERSQVVVPSGGGGSKVGLVALDVALTFPQATMADGDPDGASCLEDEAAHKHYQQQKQDMFVSYLAM</sequence>
<name>A0A0E0AIG6_9ORYZ</name>
<dbReference type="AlphaFoldDB" id="A0A0E0AIG6"/>
<keyword evidence="2" id="KW-1185">Reference proteome</keyword>
<reference evidence="1" key="2">
    <citation type="submission" date="2018-05" db="EMBL/GenBank/DDBJ databases">
        <title>OgluRS3 (Oryza glumaepatula Reference Sequence Version 3).</title>
        <authorList>
            <person name="Zhang J."/>
            <person name="Kudrna D."/>
            <person name="Lee S."/>
            <person name="Talag J."/>
            <person name="Welchert J."/>
            <person name="Wing R.A."/>
        </authorList>
    </citation>
    <scope>NUCLEOTIDE SEQUENCE [LARGE SCALE GENOMIC DNA]</scope>
</reference>
<dbReference type="Gramene" id="OGLUM07G10310.2">
    <property type="protein sequence ID" value="OGLUM07G10310.2"/>
    <property type="gene ID" value="OGLUM07G10310"/>
</dbReference>